<evidence type="ECO:0000313" key="2">
    <source>
        <dbReference type="EMBL" id="WED66633.1"/>
    </source>
</evidence>
<accession>A0AAF0CRB9</accession>
<name>A0AAF0CRB9_9BACT</name>
<dbReference type="Pfam" id="PF02633">
    <property type="entry name" value="Creatininase"/>
    <property type="match status" value="1"/>
</dbReference>
<evidence type="ECO:0000256" key="1">
    <source>
        <dbReference type="ARBA" id="ARBA00024029"/>
    </source>
</evidence>
<reference evidence="2" key="1">
    <citation type="submission" date="2023-03" db="EMBL/GenBank/DDBJ databases">
        <title>Lomoglobus Profundus gen. nov., sp. nov., a novel member of the phylum Verrucomicrobia, isolated from deep-marine sediment of South China Sea.</title>
        <authorList>
            <person name="Ahmad T."/>
            <person name="Ishaq S.E."/>
            <person name="Wang F."/>
        </authorList>
    </citation>
    <scope>NUCLEOTIDE SEQUENCE</scope>
    <source>
        <strain evidence="2">LMO-M01</strain>
    </source>
</reference>
<dbReference type="SUPFAM" id="SSF102215">
    <property type="entry name" value="Creatininase"/>
    <property type="match status" value="1"/>
</dbReference>
<gene>
    <name evidence="2" type="ORF">PXH66_07190</name>
</gene>
<protein>
    <submittedName>
        <fullName evidence="2">Creatininase family protein</fullName>
    </submittedName>
</protein>
<dbReference type="InterPro" id="IPR024087">
    <property type="entry name" value="Creatininase-like_sf"/>
</dbReference>
<organism evidence="2 3">
    <name type="scientific">Synoicihabitans lomoniglobus</name>
    <dbReference type="NCBI Taxonomy" id="2909285"/>
    <lineage>
        <taxon>Bacteria</taxon>
        <taxon>Pseudomonadati</taxon>
        <taxon>Verrucomicrobiota</taxon>
        <taxon>Opitutia</taxon>
        <taxon>Opitutales</taxon>
        <taxon>Opitutaceae</taxon>
        <taxon>Synoicihabitans</taxon>
    </lineage>
</organism>
<dbReference type="KEGG" id="slom:PXH66_07190"/>
<dbReference type="InterPro" id="IPR003785">
    <property type="entry name" value="Creatininase/forma_Hydrolase"/>
</dbReference>
<proteinExistence type="inferred from homology"/>
<keyword evidence="3" id="KW-1185">Reference proteome</keyword>
<dbReference type="EMBL" id="CP119075">
    <property type="protein sequence ID" value="WED66633.1"/>
    <property type="molecule type" value="Genomic_DNA"/>
</dbReference>
<dbReference type="AlphaFoldDB" id="A0AAF0CRB9"/>
<comment type="similarity">
    <text evidence="1">Belongs to the creatininase superfamily.</text>
</comment>
<dbReference type="RefSeq" id="WP_330927981.1">
    <property type="nucleotide sequence ID" value="NZ_CP119075.1"/>
</dbReference>
<evidence type="ECO:0000313" key="3">
    <source>
        <dbReference type="Proteomes" id="UP001218638"/>
    </source>
</evidence>
<sequence>MTPPAAPSPPPLCTADDATFWAWHRWPEFSRWVDPADTLVIVPLAGMADWGLGHGLDAEETMLTHLLRTTLQQHPPAPGKLLVTPPLRFVFGPADSCAFSIDPPTFHRLLDEVVESIALSGFRRIVLINSSPWNEEITAAAARDLRISRGLQMFRISLSGLGLDFRPGAGGDHRPLQTLITAFSGRSAADPDALNWDEAAAAAPAILAPIIKRLAGLIAEIKAWPPLPDHGRIPPAIAP</sequence>
<dbReference type="Proteomes" id="UP001218638">
    <property type="component" value="Chromosome"/>
</dbReference>
<dbReference type="Gene3D" id="3.40.50.10310">
    <property type="entry name" value="Creatininase"/>
    <property type="match status" value="1"/>
</dbReference>